<evidence type="ECO:0000256" key="1">
    <source>
        <dbReference type="SAM" id="MobiDB-lite"/>
    </source>
</evidence>
<keyword evidence="4" id="KW-1185">Reference proteome</keyword>
<feature type="compositionally biased region" description="Polar residues" evidence="1">
    <location>
        <begin position="157"/>
        <end position="174"/>
    </location>
</feature>
<accession>A0A511MWJ1</accession>
<feature type="chain" id="PRO_5022132162" evidence="2">
    <location>
        <begin position="22"/>
        <end position="568"/>
    </location>
</feature>
<keyword evidence="2" id="KW-0732">Signal</keyword>
<proteinExistence type="predicted"/>
<evidence type="ECO:0000313" key="4">
    <source>
        <dbReference type="Proteomes" id="UP000321306"/>
    </source>
</evidence>
<dbReference type="EMBL" id="BJXB01000002">
    <property type="protein sequence ID" value="GEM44944.1"/>
    <property type="molecule type" value="Genomic_DNA"/>
</dbReference>
<dbReference type="AlphaFoldDB" id="A0A511MWJ1"/>
<dbReference type="Proteomes" id="UP000321306">
    <property type="component" value="Unassembled WGS sequence"/>
</dbReference>
<comment type="caution">
    <text evidence="3">The sequence shown here is derived from an EMBL/GenBank/DDBJ whole genome shotgun (WGS) entry which is preliminary data.</text>
</comment>
<protein>
    <submittedName>
        <fullName evidence="3">Uncharacterized protein</fullName>
    </submittedName>
</protein>
<gene>
    <name evidence="3" type="ORF">DC3_05790</name>
</gene>
<sequence>MHRPLLHTLLTCTLLVGSALAAPKPQVPQGWSASQKNEVWTLVPPGLKQGQVFFMQVPPATSLQGKSLEVWAKSFIQQASAAMGKIIEPVKYQQQEGFLVGSLGVMIQNQPVVLVFGAVPAGKNQGQILLMASSPDAALTETYGSAMSDLIAHAMKQQGSSSTAQNAPQNSPENTAGGEVSGLPSGAKLGGKLTYGAYQCSKLLSDGEKRKYTLNLYESGEYRVGKDDTGDFTFDGKSGRINIDVSYDLYNSKYEEEDFSVFYRDKNNKPVIYAENDYGLGVWKTTCLYAGKNTLPSPKAEAAQKKQQQEEKDRFKYVTAPGKGVQMNQIEALVVHYKKEYDAATMLTLPTPYLALLLKDGTAYLGLRVPPEDLDIKASRKYEPNLWTKWKGKGKSLMLLEKNSWKAFPADPVLPASKGEKIKGEFKHIDSSYNFVLGGSTFTEYYTFDAKGNFERSSSSLYSTGNLQANNGESLSSASYSDKEGNSGSTGYAGGNTNGNGPAVVTSVQKSDKNPNPEKAGTYTLSGYTLQLKQGDGKVVRKLFFFFDKKKEDFWIEDSSFYPSNRYD</sequence>
<reference evidence="3 4" key="1">
    <citation type="submission" date="2019-07" db="EMBL/GenBank/DDBJ databases">
        <title>Whole genome shotgun sequence of Deinococcus cellulosilyticus NBRC 106333.</title>
        <authorList>
            <person name="Hosoyama A."/>
            <person name="Uohara A."/>
            <person name="Ohji S."/>
            <person name="Ichikawa N."/>
        </authorList>
    </citation>
    <scope>NUCLEOTIDE SEQUENCE [LARGE SCALE GENOMIC DNA]</scope>
    <source>
        <strain evidence="3 4">NBRC 106333</strain>
    </source>
</reference>
<name>A0A511MWJ1_DEIC1</name>
<evidence type="ECO:0000313" key="3">
    <source>
        <dbReference type="EMBL" id="GEM44944.1"/>
    </source>
</evidence>
<dbReference type="OrthoDB" id="55890at2"/>
<feature type="region of interest" description="Disordered" evidence="1">
    <location>
        <begin position="157"/>
        <end position="182"/>
    </location>
</feature>
<evidence type="ECO:0000256" key="2">
    <source>
        <dbReference type="SAM" id="SignalP"/>
    </source>
</evidence>
<feature type="region of interest" description="Disordered" evidence="1">
    <location>
        <begin position="473"/>
        <end position="520"/>
    </location>
</feature>
<feature type="signal peptide" evidence="2">
    <location>
        <begin position="1"/>
        <end position="21"/>
    </location>
</feature>
<organism evidence="3 4">
    <name type="scientific">Deinococcus cellulosilyticus (strain DSM 18568 / NBRC 106333 / KACC 11606 / 5516J-15)</name>
    <dbReference type="NCBI Taxonomy" id="1223518"/>
    <lineage>
        <taxon>Bacteria</taxon>
        <taxon>Thermotogati</taxon>
        <taxon>Deinococcota</taxon>
        <taxon>Deinococci</taxon>
        <taxon>Deinococcales</taxon>
        <taxon>Deinococcaceae</taxon>
        <taxon>Deinococcus</taxon>
    </lineage>
</organism>
<dbReference type="RefSeq" id="WP_146882129.1">
    <property type="nucleotide sequence ID" value="NZ_BJXB01000002.1"/>
</dbReference>